<feature type="signal peptide" evidence="1">
    <location>
        <begin position="1"/>
        <end position="18"/>
    </location>
</feature>
<evidence type="ECO:0000313" key="3">
    <source>
        <dbReference type="Proteomes" id="UP000623129"/>
    </source>
</evidence>
<dbReference type="OrthoDB" id="766568at2759"/>
<dbReference type="AlphaFoldDB" id="A0A833QLA2"/>
<dbReference type="InterPro" id="IPR007493">
    <property type="entry name" value="DUF538"/>
</dbReference>
<dbReference type="Gene3D" id="2.30.240.10">
    <property type="entry name" value="At5g01610-like"/>
    <property type="match status" value="1"/>
</dbReference>
<dbReference type="PANTHER" id="PTHR31676:SF151">
    <property type="entry name" value="DUF538 FAMILY PROTEIN"/>
    <property type="match status" value="1"/>
</dbReference>
<comment type="caution">
    <text evidence="2">The sequence shown here is derived from an EMBL/GenBank/DDBJ whole genome shotgun (WGS) entry which is preliminary data.</text>
</comment>
<sequence>MTLSLPLLLLVLAVVTSATSSATSDNPTIHAILRDNGLPGGLVPKSTYISSYSFDTETGLLTVNLTQPCYARYADTSLAYFDNYIAGNLSFGELNRVQGLEQEELFVWLPVKGIIEEKGSGVILFDIGLAHKRLSRSLFEDPPDCHSPDALIQGER</sequence>
<dbReference type="Proteomes" id="UP000623129">
    <property type="component" value="Unassembled WGS sequence"/>
</dbReference>
<reference evidence="2" key="1">
    <citation type="submission" date="2020-01" db="EMBL/GenBank/DDBJ databases">
        <title>Genome sequence of Kobresia littledalei, the first chromosome-level genome in the family Cyperaceae.</title>
        <authorList>
            <person name="Qu G."/>
        </authorList>
    </citation>
    <scope>NUCLEOTIDE SEQUENCE</scope>
    <source>
        <strain evidence="2">C.B.Clarke</strain>
        <tissue evidence="2">Leaf</tissue>
    </source>
</reference>
<accession>A0A833QLA2</accession>
<gene>
    <name evidence="2" type="ORF">FCM35_KLT15033</name>
</gene>
<protein>
    <submittedName>
        <fullName evidence="2">Uncharacterized protein</fullName>
    </submittedName>
</protein>
<dbReference type="InterPro" id="IPR036758">
    <property type="entry name" value="At5g01610-like"/>
</dbReference>
<proteinExistence type="predicted"/>
<name>A0A833QLA2_9POAL</name>
<evidence type="ECO:0000256" key="1">
    <source>
        <dbReference type="SAM" id="SignalP"/>
    </source>
</evidence>
<dbReference type="EMBL" id="SWLB01000028">
    <property type="protein sequence ID" value="KAF3320899.1"/>
    <property type="molecule type" value="Genomic_DNA"/>
</dbReference>
<dbReference type="SUPFAM" id="SSF141562">
    <property type="entry name" value="At5g01610-like"/>
    <property type="match status" value="1"/>
</dbReference>
<keyword evidence="1" id="KW-0732">Signal</keyword>
<evidence type="ECO:0000313" key="2">
    <source>
        <dbReference type="EMBL" id="KAF3320899.1"/>
    </source>
</evidence>
<dbReference type="FunFam" id="2.30.240.10:FF:000002">
    <property type="entry name" value="Uncharacterized protein At3g07460"/>
    <property type="match status" value="1"/>
</dbReference>
<dbReference type="Pfam" id="PF04398">
    <property type="entry name" value="DUF538"/>
    <property type="match status" value="1"/>
</dbReference>
<keyword evidence="3" id="KW-1185">Reference proteome</keyword>
<organism evidence="2 3">
    <name type="scientific">Carex littledalei</name>
    <dbReference type="NCBI Taxonomy" id="544730"/>
    <lineage>
        <taxon>Eukaryota</taxon>
        <taxon>Viridiplantae</taxon>
        <taxon>Streptophyta</taxon>
        <taxon>Embryophyta</taxon>
        <taxon>Tracheophyta</taxon>
        <taxon>Spermatophyta</taxon>
        <taxon>Magnoliopsida</taxon>
        <taxon>Liliopsida</taxon>
        <taxon>Poales</taxon>
        <taxon>Cyperaceae</taxon>
        <taxon>Cyperoideae</taxon>
        <taxon>Cariceae</taxon>
        <taxon>Carex</taxon>
        <taxon>Carex subgen. Euthyceras</taxon>
    </lineage>
</organism>
<feature type="chain" id="PRO_5032443957" evidence="1">
    <location>
        <begin position="19"/>
        <end position="156"/>
    </location>
</feature>
<dbReference type="PANTHER" id="PTHR31676">
    <property type="entry name" value="T31J12.3 PROTEIN-RELATED"/>
    <property type="match status" value="1"/>
</dbReference>